<dbReference type="GeneTree" id="ENSGT00940000162664"/>
<evidence type="ECO:0000256" key="2">
    <source>
        <dbReference type="ARBA" id="ARBA00023002"/>
    </source>
</evidence>
<reference evidence="4 5" key="2">
    <citation type="journal article" date="2018" name="Annu Rev Anim Biosci">
        <title>Bat Biology, Genomes, and the Bat1K Project: To Generate Chromosome-Level Genomes for All Living Bat Species.</title>
        <authorList>
            <person name="Teeling E.C."/>
            <person name="Vernes S.C."/>
            <person name="Davalos L.M."/>
            <person name="Ray D.A."/>
            <person name="Gilbert M.T.P."/>
            <person name="Myers E."/>
        </authorList>
    </citation>
    <scope>NUCLEOTIDE SEQUENCE</scope>
</reference>
<reference evidence="4" key="4">
    <citation type="submission" date="2025-08" db="UniProtKB">
        <authorList>
            <consortium name="Ensembl"/>
        </authorList>
    </citation>
    <scope>IDENTIFICATION</scope>
</reference>
<reference evidence="4 5" key="1">
    <citation type="journal article" date="2015" name="Annu Rev Anim Biosci">
        <title>The Genome 10K Project: a way forward.</title>
        <authorList>
            <person name="Koepfli K.P."/>
            <person name="Paten B."/>
            <person name="O'Brien S.J."/>
            <person name="Koepfli K.P."/>
            <person name="Paten B."/>
            <person name="Antunes A."/>
            <person name="Belov K."/>
            <person name="Bustamante C."/>
            <person name="Castoe T.A."/>
            <person name="Clawson H."/>
            <person name="Crawford A.J."/>
            <person name="Diekhans M."/>
            <person name="Distel D."/>
            <person name="Durbin R."/>
            <person name="Earl D."/>
            <person name="Fujita M.K."/>
            <person name="Gamble T."/>
            <person name="Georges A."/>
            <person name="Gemmell N."/>
            <person name="Gilbert M.T."/>
            <person name="Graves J.M."/>
            <person name="Green R.E."/>
            <person name="Hickey G."/>
            <person name="Jarvis E.D."/>
            <person name="Johnson W."/>
            <person name="Komissarov A."/>
            <person name="Korf I."/>
            <person name="Kuhn R."/>
            <person name="Larkin D.M."/>
            <person name="Lewin H."/>
            <person name="Lopez J.V."/>
            <person name="Ma J."/>
            <person name="Marques-Bonet T."/>
            <person name="Miller W."/>
            <person name="Murphy R."/>
            <person name="Pevzner P."/>
            <person name="Shapiro B."/>
            <person name="Steiner C."/>
            <person name="Tamazian G."/>
            <person name="Venkatesh B."/>
            <person name="Wang J."/>
            <person name="Wayne R."/>
            <person name="Wiley E."/>
            <person name="Yang H."/>
            <person name="Zhang G."/>
            <person name="Haussler D."/>
            <person name="Ryder O."/>
            <person name="O'Brien S.J."/>
        </authorList>
    </citation>
    <scope>NUCLEOTIDE SEQUENCE</scope>
</reference>
<dbReference type="Proteomes" id="UP000472240">
    <property type="component" value="Chromosome 6"/>
</dbReference>
<comment type="similarity">
    <text evidence="1 3">Belongs to the short-chain dehydrogenases/reductases (SDR) family.</text>
</comment>
<reference evidence="4" key="5">
    <citation type="submission" date="2025-09" db="UniProtKB">
        <authorList>
            <consortium name="Ensembl"/>
        </authorList>
    </citation>
    <scope>IDENTIFICATION</scope>
</reference>
<accession>A0A671DRD2</accession>
<evidence type="ECO:0000256" key="3">
    <source>
        <dbReference type="RuleBase" id="RU000363"/>
    </source>
</evidence>
<dbReference type="InterPro" id="IPR020904">
    <property type="entry name" value="Sc_DH/Rdtase_CS"/>
</dbReference>
<dbReference type="InterPro" id="IPR036291">
    <property type="entry name" value="NAD(P)-bd_dom_sf"/>
</dbReference>
<dbReference type="AlphaFoldDB" id="A0A671DRD2"/>
<keyword evidence="2" id="KW-0560">Oxidoreductase</keyword>
<proteinExistence type="inferred from homology"/>
<organism evidence="4 5">
    <name type="scientific">Rhinolophus ferrumequinum</name>
    <name type="common">Greater horseshoe bat</name>
    <dbReference type="NCBI Taxonomy" id="59479"/>
    <lineage>
        <taxon>Eukaryota</taxon>
        <taxon>Metazoa</taxon>
        <taxon>Chordata</taxon>
        <taxon>Craniata</taxon>
        <taxon>Vertebrata</taxon>
        <taxon>Euteleostomi</taxon>
        <taxon>Mammalia</taxon>
        <taxon>Eutheria</taxon>
        <taxon>Laurasiatheria</taxon>
        <taxon>Chiroptera</taxon>
        <taxon>Yinpterochiroptera</taxon>
        <taxon>Rhinolophoidea</taxon>
        <taxon>Rhinolophidae</taxon>
        <taxon>Rhinolophinae</taxon>
        <taxon>Rhinolophus</taxon>
    </lineage>
</organism>
<evidence type="ECO:0000313" key="5">
    <source>
        <dbReference type="Proteomes" id="UP000472240"/>
    </source>
</evidence>
<dbReference type="PANTHER" id="PTHR43943:SF3">
    <property type="entry name" value="DEHYDROGENASE_REDUCTASE SDR FAMILY MEMBER 2, MITOCHONDRIAL"/>
    <property type="match status" value="1"/>
</dbReference>
<dbReference type="PROSITE" id="PS00061">
    <property type="entry name" value="ADH_SHORT"/>
    <property type="match status" value="1"/>
</dbReference>
<evidence type="ECO:0000313" key="4">
    <source>
        <dbReference type="Ensembl" id="ENSRFEP00010003466.1"/>
    </source>
</evidence>
<dbReference type="PRINTS" id="PR00080">
    <property type="entry name" value="SDRFAMILY"/>
</dbReference>
<dbReference type="InParanoid" id="A0A671DRD2"/>
<reference evidence="5" key="3">
    <citation type="submission" date="2018-12" db="EMBL/GenBank/DDBJ databases">
        <title>G10K-VGP greater horseshoe bat female genome, primary haplotype.</title>
        <authorList>
            <person name="Teeling E."/>
            <person name="Myers G."/>
            <person name="Vernes S."/>
            <person name="Pippel M."/>
            <person name="Winkler S."/>
            <person name="Fedrigo O."/>
            <person name="Rhie A."/>
            <person name="Koren S."/>
            <person name="Phillippy A."/>
            <person name="Lewin H."/>
            <person name="Damas J."/>
            <person name="Howe K."/>
            <person name="Mountcastle J."/>
            <person name="Jarvis E.D."/>
        </authorList>
    </citation>
    <scope>NUCLEOTIDE SEQUENCE [LARGE SCALE GENOMIC DNA]</scope>
</reference>
<sequence length="300" mass="31913">MLQAAICVLRGLFCSHDGLYVWMSSSGIDQNGVLANWVAVVTKSTDRIGFTIARRLAQDRAHVVVSSWKQQNVDRAVAALQGEGLSVTGTVSHVGKAEDREQLVAMALEHSGGVDFLVCNAAVNPLVGSTMGTSEQVWDKILSVNMKSPALLLSQLLPHMEKRGRGAVILVSSISAYIPQVELGAYNVSKTALLGLTRTLALELGPRGIRVNCLVPGIIETDFSKVMSTGCMRMRLSGTTSKKTISCRGWGSLRTVQASCPSCALQMPATSPARISWWLDSLLGSDGARGYRAVGLGLGA</sequence>
<dbReference type="InterPro" id="IPR002347">
    <property type="entry name" value="SDR_fam"/>
</dbReference>
<dbReference type="GO" id="GO:0004090">
    <property type="term" value="F:carbonyl reductase (NADPH) activity"/>
    <property type="evidence" value="ECO:0007669"/>
    <property type="project" value="TreeGrafter"/>
</dbReference>
<protein>
    <submittedName>
        <fullName evidence="4">Dehydrogenase/reductase 2</fullName>
    </submittedName>
</protein>
<dbReference type="Gene3D" id="3.40.50.720">
    <property type="entry name" value="NAD(P)-binding Rossmann-like Domain"/>
    <property type="match status" value="1"/>
</dbReference>
<dbReference type="PRINTS" id="PR00081">
    <property type="entry name" value="GDHRDH"/>
</dbReference>
<evidence type="ECO:0000256" key="1">
    <source>
        <dbReference type="ARBA" id="ARBA00006484"/>
    </source>
</evidence>
<keyword evidence="5" id="KW-1185">Reference proteome</keyword>
<gene>
    <name evidence="4" type="primary">DHRS2</name>
</gene>
<dbReference type="Ensembl" id="ENSRFET00010003803.1">
    <property type="protein sequence ID" value="ENSRFEP00010003466.1"/>
    <property type="gene ID" value="ENSRFEG00010002450.1"/>
</dbReference>
<name>A0A671DRD2_RHIFE</name>
<dbReference type="SUPFAM" id="SSF51735">
    <property type="entry name" value="NAD(P)-binding Rossmann-fold domains"/>
    <property type="match status" value="1"/>
</dbReference>
<dbReference type="PANTHER" id="PTHR43943">
    <property type="entry name" value="DEHYDROGENASE/REDUCTASE (SDR FAMILY) MEMBER 4"/>
    <property type="match status" value="1"/>
</dbReference>
<dbReference type="OMA" id="SWWPASP"/>
<dbReference type="Pfam" id="PF00106">
    <property type="entry name" value="adh_short"/>
    <property type="match status" value="1"/>
</dbReference>